<organism evidence="2 3">
    <name type="scientific">Coprinopsis marcescibilis</name>
    <name type="common">Agaric fungus</name>
    <name type="synonym">Psathyrella marcescibilis</name>
    <dbReference type="NCBI Taxonomy" id="230819"/>
    <lineage>
        <taxon>Eukaryota</taxon>
        <taxon>Fungi</taxon>
        <taxon>Dikarya</taxon>
        <taxon>Basidiomycota</taxon>
        <taxon>Agaricomycotina</taxon>
        <taxon>Agaricomycetes</taxon>
        <taxon>Agaricomycetidae</taxon>
        <taxon>Agaricales</taxon>
        <taxon>Agaricineae</taxon>
        <taxon>Psathyrellaceae</taxon>
        <taxon>Coprinopsis</taxon>
    </lineage>
</organism>
<dbReference type="Proteomes" id="UP000307440">
    <property type="component" value="Unassembled WGS sequence"/>
</dbReference>
<dbReference type="InterPro" id="IPR001810">
    <property type="entry name" value="F-box_dom"/>
</dbReference>
<dbReference type="EMBL" id="ML210334">
    <property type="protein sequence ID" value="TFK19573.1"/>
    <property type="molecule type" value="Genomic_DNA"/>
</dbReference>
<dbReference type="AlphaFoldDB" id="A0A5C3KID2"/>
<dbReference type="Pfam" id="PF12937">
    <property type="entry name" value="F-box-like"/>
    <property type="match status" value="1"/>
</dbReference>
<accession>A0A5C3KID2</accession>
<evidence type="ECO:0000259" key="1">
    <source>
        <dbReference type="Pfam" id="PF12937"/>
    </source>
</evidence>
<protein>
    <recommendedName>
        <fullName evidence="1">F-box domain-containing protein</fullName>
    </recommendedName>
</protein>
<dbReference type="InterPro" id="IPR036047">
    <property type="entry name" value="F-box-like_dom_sf"/>
</dbReference>
<gene>
    <name evidence="2" type="ORF">FA15DRAFT_759942</name>
</gene>
<feature type="domain" description="F-box" evidence="1">
    <location>
        <begin position="46"/>
        <end position="111"/>
    </location>
</feature>
<sequence>MPPNQTLGPPKGILLYPSNHAVLADHRQSSILEAAHGAPYSGVCPIDRLPPELLYEVFLVACDGEVIQMDYEEDFNHISPLEPRPTCIELARVCSSWREAALSHPIIWTNIELMFSWELMDDRISDHLEAFARALDTVIKRSANLPLHIRISGDFHTLYNGFDLKIICDILLQHFHRWFTFAIEDIRIPYEIYRFMSEANADSHLTKISIVECDCFNSDEDLPTNKLAAPNLTHCTLNNIDEMMTFPIPWNQLKTLCIYNDRTGPWVENYHHIFVILRQSSALETLRIGIQDGVLYDADGYDPANQPTIHLLSLRVLELLNCSHFVRTALQVDISAPEVQQVDAVVSREGLREIQIVPLVNRFLRKPKLRQLRICLCSPEYLISSRGFRFRSPSFLGYLQSDNLATWRGWFAAIFSPAPRAEQKKKLLRTFQSIKVPDAYWKHFTRDNTIEDIIGKLLDNPTPAELSPLSMASIADFVTDEELWFLAEVINCLARSASLQDSIPVFTVVLALSHL</sequence>
<name>A0A5C3KID2_COPMA</name>
<proteinExistence type="predicted"/>
<dbReference type="SUPFAM" id="SSF81383">
    <property type="entry name" value="F-box domain"/>
    <property type="match status" value="1"/>
</dbReference>
<dbReference type="Gene3D" id="1.20.1280.50">
    <property type="match status" value="1"/>
</dbReference>
<keyword evidence="3" id="KW-1185">Reference proteome</keyword>
<reference evidence="2 3" key="1">
    <citation type="journal article" date="2019" name="Nat. Ecol. Evol.">
        <title>Megaphylogeny resolves global patterns of mushroom evolution.</title>
        <authorList>
            <person name="Varga T."/>
            <person name="Krizsan K."/>
            <person name="Foldi C."/>
            <person name="Dima B."/>
            <person name="Sanchez-Garcia M."/>
            <person name="Sanchez-Ramirez S."/>
            <person name="Szollosi G.J."/>
            <person name="Szarkandi J.G."/>
            <person name="Papp V."/>
            <person name="Albert L."/>
            <person name="Andreopoulos W."/>
            <person name="Angelini C."/>
            <person name="Antonin V."/>
            <person name="Barry K.W."/>
            <person name="Bougher N.L."/>
            <person name="Buchanan P."/>
            <person name="Buyck B."/>
            <person name="Bense V."/>
            <person name="Catcheside P."/>
            <person name="Chovatia M."/>
            <person name="Cooper J."/>
            <person name="Damon W."/>
            <person name="Desjardin D."/>
            <person name="Finy P."/>
            <person name="Geml J."/>
            <person name="Haridas S."/>
            <person name="Hughes K."/>
            <person name="Justo A."/>
            <person name="Karasinski D."/>
            <person name="Kautmanova I."/>
            <person name="Kiss B."/>
            <person name="Kocsube S."/>
            <person name="Kotiranta H."/>
            <person name="LaButti K.M."/>
            <person name="Lechner B.E."/>
            <person name="Liimatainen K."/>
            <person name="Lipzen A."/>
            <person name="Lukacs Z."/>
            <person name="Mihaltcheva S."/>
            <person name="Morgado L.N."/>
            <person name="Niskanen T."/>
            <person name="Noordeloos M.E."/>
            <person name="Ohm R.A."/>
            <person name="Ortiz-Santana B."/>
            <person name="Ovrebo C."/>
            <person name="Racz N."/>
            <person name="Riley R."/>
            <person name="Savchenko A."/>
            <person name="Shiryaev A."/>
            <person name="Soop K."/>
            <person name="Spirin V."/>
            <person name="Szebenyi C."/>
            <person name="Tomsovsky M."/>
            <person name="Tulloss R.E."/>
            <person name="Uehling J."/>
            <person name="Grigoriev I.V."/>
            <person name="Vagvolgyi C."/>
            <person name="Papp T."/>
            <person name="Martin F.M."/>
            <person name="Miettinen O."/>
            <person name="Hibbett D.S."/>
            <person name="Nagy L.G."/>
        </authorList>
    </citation>
    <scope>NUCLEOTIDE SEQUENCE [LARGE SCALE GENOMIC DNA]</scope>
    <source>
        <strain evidence="2 3">CBS 121175</strain>
    </source>
</reference>
<evidence type="ECO:0000313" key="3">
    <source>
        <dbReference type="Proteomes" id="UP000307440"/>
    </source>
</evidence>
<dbReference type="OrthoDB" id="2901459at2759"/>
<evidence type="ECO:0000313" key="2">
    <source>
        <dbReference type="EMBL" id="TFK19573.1"/>
    </source>
</evidence>